<sequence length="692" mass="74323">MNQHVKSASKNGASYSVAIDTGGTFTDVTLVDRDTGRTWTAKTSSTPQDPSIGFINGISEILESAGVEPSKVSHVFHGTTVATNAILEMRGARSAMITTDGFRHVLEIGRHDIPRSANMYSWVKPARPIRPEDIYEVRERLDASGAVVDELVEADVVEAVRRIREQAIESIGVCYVHAYANSAHEIRTREIILREYPEAMVSLSSEVLPTFREYERSMVTALNAYVMPLIASYVSRLEGRLAEKGLSAPLLLMKSSGGVTGVETVRREPAHTALSGPAAGIVGAEMVGELAGEPRLITLDIGGTSADICLINGGRPDLTTNGAVGEWPLSLPMLDIHTIGAGGGSIARTSDGVLTVGPQSAGAAPGPVCYGRGGTEPTVTDAHVVLGHLPRTILDGKLDLDVDGATRALETSIARPLGISVFEAARGIIDIANNNMMGAIRVVSVERGYDPRDFALVPFGGAGPLHGSFIGRLLSMRCVLVPKLPGVLSSVGLLISNLRNEFTRSCLLRGPDYDLERLAEGFRELDEAAASWLTAEKIPAENQDIRWVVSMRYRNQGFELDVPWTGRQVSGESLQQAITSFHALHRKLYTFDQPDTPVEVAGIRAEAVGQLGRPDQPRLDAGMRIEDAVSRSQKTYFDGELLDCKIYSRRLLGAGARISGPAIIEQLDATTFILPGQVATTDPFGNLVITEG</sequence>
<dbReference type="PANTHER" id="PTHR11365:SF23">
    <property type="entry name" value="HYPOTHETICAL 5-OXOPROLINASE (EUROFUNG)-RELATED"/>
    <property type="match status" value="1"/>
</dbReference>
<dbReference type="InterPro" id="IPR043129">
    <property type="entry name" value="ATPase_NBD"/>
</dbReference>
<accession>A0A1I3SEA0</accession>
<evidence type="ECO:0000313" key="5">
    <source>
        <dbReference type="Proteomes" id="UP000242763"/>
    </source>
</evidence>
<dbReference type="InterPro" id="IPR049517">
    <property type="entry name" value="ACX-like_C"/>
</dbReference>
<name>A0A1I3SEA0_9HYPH</name>
<gene>
    <name evidence="4" type="ORF">SAMN03080618_03324</name>
</gene>
<dbReference type="OrthoDB" id="9759608at2"/>
<keyword evidence="5" id="KW-1185">Reference proteome</keyword>
<feature type="domain" description="Hydantoinase A/oxoprolinase" evidence="1">
    <location>
        <begin position="218"/>
        <end position="501"/>
    </location>
</feature>
<dbReference type="Pfam" id="PF19278">
    <property type="entry name" value="Hydant_A_C"/>
    <property type="match status" value="1"/>
</dbReference>
<evidence type="ECO:0000259" key="3">
    <source>
        <dbReference type="Pfam" id="PF19278"/>
    </source>
</evidence>
<dbReference type="GO" id="GO:0017168">
    <property type="term" value="F:5-oxoprolinase (ATP-hydrolyzing) activity"/>
    <property type="evidence" value="ECO:0007669"/>
    <property type="project" value="TreeGrafter"/>
</dbReference>
<feature type="domain" description="Acetophenone carboxylase-like C-terminal" evidence="3">
    <location>
        <begin position="516"/>
        <end position="680"/>
    </location>
</feature>
<dbReference type="Proteomes" id="UP000242763">
    <property type="component" value="Unassembled WGS sequence"/>
</dbReference>
<evidence type="ECO:0000259" key="1">
    <source>
        <dbReference type="Pfam" id="PF01968"/>
    </source>
</evidence>
<dbReference type="AlphaFoldDB" id="A0A1I3SEA0"/>
<dbReference type="InterPro" id="IPR008040">
    <property type="entry name" value="Hydant_A_N"/>
</dbReference>
<dbReference type="EMBL" id="FORF01000029">
    <property type="protein sequence ID" value="SFJ56282.1"/>
    <property type="molecule type" value="Genomic_DNA"/>
</dbReference>
<proteinExistence type="predicted"/>
<evidence type="ECO:0000259" key="2">
    <source>
        <dbReference type="Pfam" id="PF05378"/>
    </source>
</evidence>
<organism evidence="4 5">
    <name type="scientific">Aquamicrobium aerolatum DSM 21857</name>
    <dbReference type="NCBI Taxonomy" id="1121003"/>
    <lineage>
        <taxon>Bacteria</taxon>
        <taxon>Pseudomonadati</taxon>
        <taxon>Pseudomonadota</taxon>
        <taxon>Alphaproteobacteria</taxon>
        <taxon>Hyphomicrobiales</taxon>
        <taxon>Phyllobacteriaceae</taxon>
        <taxon>Aerobium</taxon>
    </lineage>
</organism>
<reference evidence="5" key="1">
    <citation type="submission" date="2016-10" db="EMBL/GenBank/DDBJ databases">
        <authorList>
            <person name="Varghese N."/>
            <person name="Submissions S."/>
        </authorList>
    </citation>
    <scope>NUCLEOTIDE SEQUENCE [LARGE SCALE GENOMIC DNA]</scope>
    <source>
        <strain evidence="5">DSM 21857</strain>
    </source>
</reference>
<dbReference type="STRING" id="1121003.SAMN03080618_03324"/>
<dbReference type="SUPFAM" id="SSF53067">
    <property type="entry name" value="Actin-like ATPase domain"/>
    <property type="match status" value="1"/>
</dbReference>
<evidence type="ECO:0000313" key="4">
    <source>
        <dbReference type="EMBL" id="SFJ56282.1"/>
    </source>
</evidence>
<dbReference type="InterPro" id="IPR002821">
    <property type="entry name" value="Hydantoinase_A"/>
</dbReference>
<dbReference type="InterPro" id="IPR045079">
    <property type="entry name" value="Oxoprolinase-like"/>
</dbReference>
<feature type="domain" description="Hydantoinase/oxoprolinase N-terminal" evidence="2">
    <location>
        <begin position="17"/>
        <end position="195"/>
    </location>
</feature>
<dbReference type="PANTHER" id="PTHR11365">
    <property type="entry name" value="5-OXOPROLINASE RELATED"/>
    <property type="match status" value="1"/>
</dbReference>
<dbReference type="GO" id="GO:0006749">
    <property type="term" value="P:glutathione metabolic process"/>
    <property type="evidence" value="ECO:0007669"/>
    <property type="project" value="TreeGrafter"/>
</dbReference>
<protein>
    <submittedName>
        <fullName evidence="4">N-methylhydantoinase A</fullName>
    </submittedName>
</protein>
<dbReference type="Pfam" id="PF01968">
    <property type="entry name" value="Hydantoinase_A"/>
    <property type="match status" value="1"/>
</dbReference>
<dbReference type="RefSeq" id="WP_091524671.1">
    <property type="nucleotide sequence ID" value="NZ_FORF01000029.1"/>
</dbReference>
<dbReference type="Pfam" id="PF05378">
    <property type="entry name" value="Hydant_A_N"/>
    <property type="match status" value="1"/>
</dbReference>
<dbReference type="GO" id="GO:0005829">
    <property type="term" value="C:cytosol"/>
    <property type="evidence" value="ECO:0007669"/>
    <property type="project" value="TreeGrafter"/>
</dbReference>